<evidence type="ECO:0000313" key="3">
    <source>
        <dbReference type="Proteomes" id="UP000215223"/>
    </source>
</evidence>
<sequence>MKASFATFRVGKEAFTDLAASYRVQKRPPQPPHSGGAVPKSVKASLRDPESLKEAFTDHPW</sequence>
<proteinExistence type="predicted"/>
<evidence type="ECO:0000256" key="1">
    <source>
        <dbReference type="SAM" id="MobiDB-lite"/>
    </source>
</evidence>
<dbReference type="EMBL" id="NMQT01000137">
    <property type="protein sequence ID" value="OXM47402.1"/>
    <property type="molecule type" value="Genomic_DNA"/>
</dbReference>
<name>A0A229RL68_9PSEU</name>
<gene>
    <name evidence="2" type="ORF">CFP71_35410</name>
</gene>
<dbReference type="Proteomes" id="UP000215223">
    <property type="component" value="Unassembled WGS sequence"/>
</dbReference>
<comment type="caution">
    <text evidence="2">The sequence shown here is derived from an EMBL/GenBank/DDBJ whole genome shotgun (WGS) entry which is preliminary data.</text>
</comment>
<feature type="compositionally biased region" description="Basic and acidic residues" evidence="1">
    <location>
        <begin position="45"/>
        <end position="61"/>
    </location>
</feature>
<evidence type="ECO:0000313" key="2">
    <source>
        <dbReference type="EMBL" id="OXM47402.1"/>
    </source>
</evidence>
<accession>A0A229RL68</accession>
<organism evidence="2 3">
    <name type="scientific">Amycolatopsis thailandensis</name>
    <dbReference type="NCBI Taxonomy" id="589330"/>
    <lineage>
        <taxon>Bacteria</taxon>
        <taxon>Bacillati</taxon>
        <taxon>Actinomycetota</taxon>
        <taxon>Actinomycetes</taxon>
        <taxon>Pseudonocardiales</taxon>
        <taxon>Pseudonocardiaceae</taxon>
        <taxon>Amycolatopsis</taxon>
    </lineage>
</organism>
<keyword evidence="3" id="KW-1185">Reference proteome</keyword>
<reference evidence="2 3" key="1">
    <citation type="submission" date="2017-07" db="EMBL/GenBank/DDBJ databases">
        <title>Amycolatopsis thailandensis Genome sequencing and assembly.</title>
        <authorList>
            <person name="Kaur N."/>
            <person name="Mayilraj S."/>
        </authorList>
    </citation>
    <scope>NUCLEOTIDE SEQUENCE [LARGE SCALE GENOMIC DNA]</scope>
    <source>
        <strain evidence="2 3">JCM 16380</strain>
    </source>
</reference>
<dbReference type="AlphaFoldDB" id="A0A229RL68"/>
<protein>
    <submittedName>
        <fullName evidence="2">Uncharacterized protein</fullName>
    </submittedName>
</protein>
<feature type="region of interest" description="Disordered" evidence="1">
    <location>
        <begin position="24"/>
        <end position="61"/>
    </location>
</feature>